<dbReference type="Pfam" id="PF02525">
    <property type="entry name" value="Flavodoxin_2"/>
    <property type="match status" value="1"/>
</dbReference>
<dbReference type="InterPro" id="IPR051545">
    <property type="entry name" value="NAD(P)H_dehydrogenase_qn"/>
</dbReference>
<keyword evidence="2" id="KW-0560">Oxidoreductase</keyword>
<dbReference type="Proteomes" id="UP001518976">
    <property type="component" value="Unassembled WGS sequence"/>
</dbReference>
<comment type="caution">
    <text evidence="4">The sequence shown here is derived from an EMBL/GenBank/DDBJ whole genome shotgun (WGS) entry which is preliminary data.</text>
</comment>
<dbReference type="RefSeq" id="WP_209262924.1">
    <property type="nucleotide sequence ID" value="NZ_JAFFZN010000001.1"/>
</dbReference>
<dbReference type="InterPro" id="IPR029039">
    <property type="entry name" value="Flavoprotein-like_sf"/>
</dbReference>
<evidence type="ECO:0000259" key="3">
    <source>
        <dbReference type="Pfam" id="PF02525"/>
    </source>
</evidence>
<evidence type="ECO:0000256" key="1">
    <source>
        <dbReference type="ARBA" id="ARBA00006252"/>
    </source>
</evidence>
<evidence type="ECO:0000313" key="4">
    <source>
        <dbReference type="EMBL" id="MBO8184117.1"/>
    </source>
</evidence>
<gene>
    <name evidence="4" type="ORF">JW592_01265</name>
</gene>
<dbReference type="EMBL" id="JAFFZN010000001">
    <property type="protein sequence ID" value="MBO8184117.1"/>
    <property type="molecule type" value="Genomic_DNA"/>
</dbReference>
<dbReference type="Gene3D" id="3.40.50.360">
    <property type="match status" value="1"/>
</dbReference>
<evidence type="ECO:0000256" key="2">
    <source>
        <dbReference type="ARBA" id="ARBA00023002"/>
    </source>
</evidence>
<sequence>MRRILVIDGHPDAGSYCAALALAYGDGATAGGHEVRRLTVREMRFDPILHGGFTDPQPLEPDLVEARAAVRWCEHLVIVTPCWWWHVPALLKGFIDRLFLPGVGVDYLKWPPYIRKLLKGRSARVIYTQNSPQLVAFLAREDLFWRNMRRAFLRHCGFRPVRRTLLANMRSATQEQRERWLREVRCLGLEGA</sequence>
<keyword evidence="5" id="KW-1185">Reference proteome</keyword>
<comment type="similarity">
    <text evidence="1">Belongs to the NAD(P)H dehydrogenase (quinone) family.</text>
</comment>
<organism evidence="4 5">
    <name type="scientific">Streptomyces spirodelae</name>
    <dbReference type="NCBI Taxonomy" id="2812904"/>
    <lineage>
        <taxon>Bacteria</taxon>
        <taxon>Bacillati</taxon>
        <taxon>Actinomycetota</taxon>
        <taxon>Actinomycetes</taxon>
        <taxon>Kitasatosporales</taxon>
        <taxon>Streptomycetaceae</taxon>
        <taxon>Streptomyces</taxon>
    </lineage>
</organism>
<dbReference type="PANTHER" id="PTHR10204">
    <property type="entry name" value="NAD P H OXIDOREDUCTASE-RELATED"/>
    <property type="match status" value="1"/>
</dbReference>
<accession>A0ABS3WML3</accession>
<proteinExistence type="inferred from homology"/>
<dbReference type="PANTHER" id="PTHR10204:SF34">
    <property type="entry name" value="NAD(P)H DEHYDROGENASE [QUINONE] 1 ISOFORM 1"/>
    <property type="match status" value="1"/>
</dbReference>
<feature type="domain" description="Flavodoxin-like fold" evidence="3">
    <location>
        <begin position="3"/>
        <end position="180"/>
    </location>
</feature>
<name>A0ABS3WML3_9ACTN</name>
<dbReference type="InterPro" id="IPR003680">
    <property type="entry name" value="Flavodoxin_fold"/>
</dbReference>
<reference evidence="4 5" key="1">
    <citation type="submission" date="2021-02" db="EMBL/GenBank/DDBJ databases">
        <title>Streptomyces spirodelae sp. nov., isolated from duckweed.</title>
        <authorList>
            <person name="Saimee Y."/>
            <person name="Duangmal K."/>
        </authorList>
    </citation>
    <scope>NUCLEOTIDE SEQUENCE [LARGE SCALE GENOMIC DNA]</scope>
    <source>
        <strain evidence="4 5">DW4-2</strain>
    </source>
</reference>
<protein>
    <submittedName>
        <fullName evidence="4">NAD(P)H-dependent oxidoreductase</fullName>
    </submittedName>
</protein>
<evidence type="ECO:0000313" key="5">
    <source>
        <dbReference type="Proteomes" id="UP001518976"/>
    </source>
</evidence>
<dbReference type="SUPFAM" id="SSF52218">
    <property type="entry name" value="Flavoproteins"/>
    <property type="match status" value="1"/>
</dbReference>